<name>C4LBB1_TOLAT</name>
<dbReference type="HOGENOM" id="CLU_2653389_0_0_6"/>
<dbReference type="AlphaFoldDB" id="C4LBB1"/>
<accession>C4LBB1</accession>
<evidence type="ECO:0000313" key="2">
    <source>
        <dbReference type="Proteomes" id="UP000009073"/>
    </source>
</evidence>
<dbReference type="Proteomes" id="UP000009073">
    <property type="component" value="Chromosome"/>
</dbReference>
<reference evidence="1 2" key="2">
    <citation type="journal article" date="2011" name="Stand. Genomic Sci.">
        <title>Complete genome sequence of Tolumonas auensis type strain (TA 4).</title>
        <authorList>
            <person name="Chertkov O."/>
            <person name="Copeland A."/>
            <person name="Lucas S."/>
            <person name="Lapidus A."/>
            <person name="Berry K.W."/>
            <person name="Detter J.C."/>
            <person name="Del Rio T.G."/>
            <person name="Hammon N."/>
            <person name="Dalin E."/>
            <person name="Tice H."/>
            <person name="Pitluck S."/>
            <person name="Richardson P."/>
            <person name="Bruce D."/>
            <person name="Goodwin L."/>
            <person name="Han C."/>
            <person name="Tapia R."/>
            <person name="Saunders E."/>
            <person name="Schmutz J."/>
            <person name="Brettin T."/>
            <person name="Larimer F."/>
            <person name="Land M."/>
            <person name="Hauser L."/>
            <person name="Spring S."/>
            <person name="Rohde M."/>
            <person name="Kyrpides N.C."/>
            <person name="Ivanova N."/>
            <person name="Goker M."/>
            <person name="Beller H.R."/>
            <person name="Klenk H.P."/>
            <person name="Woyke T."/>
        </authorList>
    </citation>
    <scope>NUCLEOTIDE SEQUENCE [LARGE SCALE GENOMIC DNA]</scope>
    <source>
        <strain evidence="2">DSM 9187 / TA4</strain>
    </source>
</reference>
<dbReference type="KEGG" id="tau:Tola_0718"/>
<dbReference type="EMBL" id="CP001616">
    <property type="protein sequence ID" value="ACQ92346.1"/>
    <property type="molecule type" value="Genomic_DNA"/>
</dbReference>
<gene>
    <name evidence="1" type="ordered locus">Tola_0718</name>
</gene>
<dbReference type="OrthoDB" id="5918228at2"/>
<dbReference type="STRING" id="595494.Tola_0718"/>
<sequence>MTTAEKVQFAEVLLFIKSQGANIVSKFLAPTPVITVDRPVSGLVDEAVMVHERVNGLWRTTYAARMAGVCVKWRDM</sequence>
<dbReference type="RefSeq" id="WP_012728945.1">
    <property type="nucleotide sequence ID" value="NC_012691.1"/>
</dbReference>
<organism evidence="1 2">
    <name type="scientific">Tolumonas auensis (strain DSM 9187 / NBRC 110442 / TA 4)</name>
    <dbReference type="NCBI Taxonomy" id="595494"/>
    <lineage>
        <taxon>Bacteria</taxon>
        <taxon>Pseudomonadati</taxon>
        <taxon>Pseudomonadota</taxon>
        <taxon>Gammaproteobacteria</taxon>
        <taxon>Aeromonadales</taxon>
        <taxon>Aeromonadaceae</taxon>
        <taxon>Tolumonas</taxon>
    </lineage>
</organism>
<keyword evidence="2" id="KW-1185">Reference proteome</keyword>
<proteinExistence type="predicted"/>
<reference evidence="2" key="1">
    <citation type="submission" date="2009-05" db="EMBL/GenBank/DDBJ databases">
        <title>Complete sequence of Tolumonas auensis DSM 9187.</title>
        <authorList>
            <consortium name="US DOE Joint Genome Institute"/>
            <person name="Lucas S."/>
            <person name="Copeland A."/>
            <person name="Lapidus A."/>
            <person name="Glavina del Rio T."/>
            <person name="Tice H."/>
            <person name="Bruce D."/>
            <person name="Goodwin L."/>
            <person name="Pitluck S."/>
            <person name="Chertkov O."/>
            <person name="Brettin T."/>
            <person name="Detter J.C."/>
            <person name="Han C."/>
            <person name="Larimer F."/>
            <person name="Land M."/>
            <person name="Hauser L."/>
            <person name="Kyrpides N."/>
            <person name="Mikhailova N."/>
            <person name="Spring S."/>
            <person name="Beller H."/>
        </authorList>
    </citation>
    <scope>NUCLEOTIDE SEQUENCE [LARGE SCALE GENOMIC DNA]</scope>
    <source>
        <strain evidence="2">DSM 9187 / TA4</strain>
    </source>
</reference>
<evidence type="ECO:0000313" key="1">
    <source>
        <dbReference type="EMBL" id="ACQ92346.1"/>
    </source>
</evidence>
<protein>
    <submittedName>
        <fullName evidence="1">Uncharacterized protein</fullName>
    </submittedName>
</protein>